<dbReference type="InterPro" id="IPR039261">
    <property type="entry name" value="FNR_nucleotide-bd"/>
</dbReference>
<evidence type="ECO:0000313" key="3">
    <source>
        <dbReference type="EMBL" id="GEN58889.1"/>
    </source>
</evidence>
<dbReference type="GO" id="GO:0016491">
    <property type="term" value="F:oxidoreductase activity"/>
    <property type="evidence" value="ECO:0007669"/>
    <property type="project" value="InterPro"/>
</dbReference>
<name>A0A511X7H2_9PROT</name>
<protein>
    <submittedName>
        <fullName evidence="3">Siderophore-interacting protein</fullName>
    </submittedName>
</protein>
<dbReference type="Pfam" id="PF04954">
    <property type="entry name" value="SIP"/>
    <property type="match status" value="1"/>
</dbReference>
<dbReference type="InterPro" id="IPR017938">
    <property type="entry name" value="Riboflavin_synthase-like_b-brl"/>
</dbReference>
<reference evidence="3 4" key="1">
    <citation type="submission" date="2019-07" db="EMBL/GenBank/DDBJ databases">
        <title>Whole genome shotgun sequence of Acetobacter nitrogenifigens NBRC 105050.</title>
        <authorList>
            <person name="Hosoyama A."/>
            <person name="Uohara A."/>
            <person name="Ohji S."/>
            <person name="Ichikawa N."/>
        </authorList>
    </citation>
    <scope>NUCLEOTIDE SEQUENCE [LARGE SCALE GENOMIC DNA]</scope>
    <source>
        <strain evidence="3 4">NBRC 105050</strain>
    </source>
</reference>
<comment type="caution">
    <text evidence="3">The sequence shown here is derived from an EMBL/GenBank/DDBJ whole genome shotgun (WGS) entry which is preliminary data.</text>
</comment>
<dbReference type="STRING" id="1120919.GCA_000429165_00795"/>
<dbReference type="PROSITE" id="PS51384">
    <property type="entry name" value="FAD_FR"/>
    <property type="match status" value="1"/>
</dbReference>
<dbReference type="PANTHER" id="PTHR30157:SF0">
    <property type="entry name" value="NADPH-DEPENDENT FERRIC-CHELATE REDUCTASE"/>
    <property type="match status" value="1"/>
</dbReference>
<feature type="domain" description="FAD-binding FR-type" evidence="2">
    <location>
        <begin position="15"/>
        <end position="136"/>
    </location>
</feature>
<proteinExistence type="inferred from homology"/>
<evidence type="ECO:0000313" key="4">
    <source>
        <dbReference type="Proteomes" id="UP000321635"/>
    </source>
</evidence>
<dbReference type="Pfam" id="PF08021">
    <property type="entry name" value="FAD_binding_9"/>
    <property type="match status" value="1"/>
</dbReference>
<dbReference type="EMBL" id="BJYF01000003">
    <property type="protein sequence ID" value="GEN58889.1"/>
    <property type="molecule type" value="Genomic_DNA"/>
</dbReference>
<dbReference type="InterPro" id="IPR007037">
    <property type="entry name" value="SIP_rossman_dom"/>
</dbReference>
<comment type="similarity">
    <text evidence="1">Belongs to the SIP oxidoreductase family.</text>
</comment>
<dbReference type="AlphaFoldDB" id="A0A511X7H2"/>
<dbReference type="Gene3D" id="2.40.30.10">
    <property type="entry name" value="Translation factors"/>
    <property type="match status" value="1"/>
</dbReference>
<dbReference type="PANTHER" id="PTHR30157">
    <property type="entry name" value="FERRIC REDUCTASE, NADPH-DEPENDENT"/>
    <property type="match status" value="1"/>
</dbReference>
<accession>A0A511X7H2</accession>
<dbReference type="CDD" id="cd06193">
    <property type="entry name" value="siderophore_interacting"/>
    <property type="match status" value="1"/>
</dbReference>
<dbReference type="SUPFAM" id="SSF63380">
    <property type="entry name" value="Riboflavin synthase domain-like"/>
    <property type="match status" value="1"/>
</dbReference>
<dbReference type="InterPro" id="IPR013113">
    <property type="entry name" value="SIP_FAD-bd"/>
</dbReference>
<dbReference type="InterPro" id="IPR017927">
    <property type="entry name" value="FAD-bd_FR_type"/>
</dbReference>
<evidence type="ECO:0000259" key="2">
    <source>
        <dbReference type="PROSITE" id="PS51384"/>
    </source>
</evidence>
<gene>
    <name evidence="3" type="ORF">ANI02nite_07730</name>
</gene>
<dbReference type="OrthoDB" id="9814826at2"/>
<keyword evidence="4" id="KW-1185">Reference proteome</keyword>
<dbReference type="Proteomes" id="UP000321635">
    <property type="component" value="Unassembled WGS sequence"/>
</dbReference>
<dbReference type="Gene3D" id="3.40.50.80">
    <property type="entry name" value="Nucleotide-binding domain of ferredoxin-NADP reductase (FNR) module"/>
    <property type="match status" value="1"/>
</dbReference>
<dbReference type="RefSeq" id="WP_026396959.1">
    <property type="nucleotide sequence ID" value="NZ_AUBI01000002.1"/>
</dbReference>
<sequence length="271" mass="29630">MNAPVRTPLRVRHETRLRAAQVVSVTDISPKMRSFVFRSEDLKDFLSLAADDHVKLFFPPSGANPAEQSWLRPGAGGRPSGLVARDYTPRRFDAREGTIDIEFVLHDHGPASNWASQAKVGQWLGIGGPRGSFVVSDDYGLFVLIGDETALPAIARRLEELPAGTNAVALIEVADAREERDLPTAANARITWLVRDGVAAGTTDLLMRAVEALQPPSVDPADIYVWIGAEIETARGLRTWFAEHWSMPRAQIRAGGYWRLGVADGAGRIDD</sequence>
<evidence type="ECO:0000256" key="1">
    <source>
        <dbReference type="ARBA" id="ARBA00035644"/>
    </source>
</evidence>
<dbReference type="InterPro" id="IPR039374">
    <property type="entry name" value="SIP_fam"/>
</dbReference>
<organism evidence="3 4">
    <name type="scientific">Acetobacter nitrogenifigens DSM 23921 = NBRC 105050</name>
    <dbReference type="NCBI Taxonomy" id="1120919"/>
    <lineage>
        <taxon>Bacteria</taxon>
        <taxon>Pseudomonadati</taxon>
        <taxon>Pseudomonadota</taxon>
        <taxon>Alphaproteobacteria</taxon>
        <taxon>Acetobacterales</taxon>
        <taxon>Acetobacteraceae</taxon>
        <taxon>Acetobacter</taxon>
    </lineage>
</organism>